<sequence>MTAAAAASRVGSAVRAVLRRVRSAISGPDAVRRADLRAAQRAYRPPTPVPARPDLRAAVAADSRLLALLAWEWSQQELTRQNWSSVLTDGAVDIVVLEARHGRLAGWDDALARCADMAIPVAVWVTGTVTDADTSWAEKVDQVFVDDDRSLAAFPGAEVLPPAVQPRLHNPSVGRPRQQAAAVLGPAVSGVDTGKQDLWDPGALPASGPEVSGYPVVVQRRSHAWHVLAALAGGSSLLTSSTEGLPADVVGNATVVEDEETLRAQLTAHLYQAELADREGHVLGRIVRRRHAAARRVERLAELAGRPGRPAERTVSAVVPTNRAHELDNVFANVARQAHPAVQLVLVLHGLRAAELDLRARAKAAGVEHITVLEADPSLPLGACMNMGLDAADGEFVAKMDDDNFYGTHYLDDLLDAFDYTDAGIVGKWAHYVWLRSSGAVVLRCPRSEHRYERLVQGGSMLLKADVARALRFDDSLPRGVDTDILNRAQREGVATYSADRFNYVSVRGADRTAHTWTITDAALMNRAGCLIFFGDPREHVDI</sequence>
<comment type="caution">
    <text evidence="2">The sequence shown here is derived from an EMBL/GenBank/DDBJ whole genome shotgun (WGS) entry which is preliminary data.</text>
</comment>
<proteinExistence type="predicted"/>
<dbReference type="Proteomes" id="UP000249324">
    <property type="component" value="Unassembled WGS sequence"/>
</dbReference>
<dbReference type="EMBL" id="QGUI02000028">
    <property type="protein sequence ID" value="MFO7191405.1"/>
    <property type="molecule type" value="Genomic_DNA"/>
</dbReference>
<dbReference type="CDD" id="cd00761">
    <property type="entry name" value="Glyco_tranf_GTA_type"/>
    <property type="match status" value="1"/>
</dbReference>
<dbReference type="InterPro" id="IPR029044">
    <property type="entry name" value="Nucleotide-diphossugar_trans"/>
</dbReference>
<reference evidence="2 3" key="1">
    <citation type="journal article" date="2021" name="BMC Genomics">
        <title>Genome-resolved metagenome and metatranscriptome analyses of thermophilic composting reveal key bacterial players and their metabolic interactions.</title>
        <authorList>
            <person name="Braga L.P.P."/>
            <person name="Pereira R.V."/>
            <person name="Martins L.F."/>
            <person name="Moura L.M.S."/>
            <person name="Sanchez F.B."/>
            <person name="Patane J.S.L."/>
            <person name="da Silva A.M."/>
            <person name="Setubal J.C."/>
        </authorList>
    </citation>
    <scope>NUCLEOTIDE SEQUENCE [LARGE SCALE GENOMIC DNA]</scope>
    <source>
        <strain evidence="2">ZC4RG45</strain>
    </source>
</reference>
<feature type="domain" description="Glycosyltransferase 2-like" evidence="1">
    <location>
        <begin position="317"/>
        <end position="435"/>
    </location>
</feature>
<dbReference type="EC" id="2.4.-.-" evidence="2"/>
<keyword evidence="2" id="KW-0328">Glycosyltransferase</keyword>
<name>A0ABD6FBR1_9PSEU</name>
<dbReference type="Pfam" id="PF00535">
    <property type="entry name" value="Glycos_transf_2"/>
    <property type="match status" value="1"/>
</dbReference>
<dbReference type="GO" id="GO:0016757">
    <property type="term" value="F:glycosyltransferase activity"/>
    <property type="evidence" value="ECO:0007669"/>
    <property type="project" value="UniProtKB-KW"/>
</dbReference>
<dbReference type="Gene3D" id="3.90.550.10">
    <property type="entry name" value="Spore Coat Polysaccharide Biosynthesis Protein SpsA, Chain A"/>
    <property type="match status" value="1"/>
</dbReference>
<evidence type="ECO:0000313" key="3">
    <source>
        <dbReference type="Proteomes" id="UP000249324"/>
    </source>
</evidence>
<dbReference type="AlphaFoldDB" id="A0ABD6FBR1"/>
<dbReference type="SUPFAM" id="SSF53448">
    <property type="entry name" value="Nucleotide-diphospho-sugar transferases"/>
    <property type="match status" value="1"/>
</dbReference>
<gene>
    <name evidence="2" type="ORF">DIU77_004095</name>
</gene>
<evidence type="ECO:0000259" key="1">
    <source>
        <dbReference type="Pfam" id="PF00535"/>
    </source>
</evidence>
<keyword evidence="2" id="KW-0808">Transferase</keyword>
<dbReference type="InterPro" id="IPR001173">
    <property type="entry name" value="Glyco_trans_2-like"/>
</dbReference>
<organism evidence="2 3">
    <name type="scientific">Thermocrispum agreste</name>
    <dbReference type="NCBI Taxonomy" id="37925"/>
    <lineage>
        <taxon>Bacteria</taxon>
        <taxon>Bacillati</taxon>
        <taxon>Actinomycetota</taxon>
        <taxon>Actinomycetes</taxon>
        <taxon>Pseudonocardiales</taxon>
        <taxon>Pseudonocardiaceae</taxon>
        <taxon>Thermocrispum</taxon>
    </lineage>
</organism>
<protein>
    <submittedName>
        <fullName evidence="2">Glycosyltransferase family A protein</fullName>
        <ecNumber evidence="2">2.4.-.-</ecNumber>
    </submittedName>
</protein>
<evidence type="ECO:0000313" key="2">
    <source>
        <dbReference type="EMBL" id="MFO7191405.1"/>
    </source>
</evidence>
<accession>A0ABD6FBR1</accession>